<dbReference type="AlphaFoldDB" id="A0ABD3XT66"/>
<organism evidence="1 2">
    <name type="scientific">Sinanodonta woodiana</name>
    <name type="common">Chinese pond mussel</name>
    <name type="synonym">Anodonta woodiana</name>
    <dbReference type="NCBI Taxonomy" id="1069815"/>
    <lineage>
        <taxon>Eukaryota</taxon>
        <taxon>Metazoa</taxon>
        <taxon>Spiralia</taxon>
        <taxon>Lophotrochozoa</taxon>
        <taxon>Mollusca</taxon>
        <taxon>Bivalvia</taxon>
        <taxon>Autobranchia</taxon>
        <taxon>Heteroconchia</taxon>
        <taxon>Palaeoheterodonta</taxon>
        <taxon>Unionida</taxon>
        <taxon>Unionoidea</taxon>
        <taxon>Unionidae</taxon>
        <taxon>Unioninae</taxon>
        <taxon>Sinanodonta</taxon>
    </lineage>
</organism>
<proteinExistence type="predicted"/>
<dbReference type="Proteomes" id="UP001634394">
    <property type="component" value="Unassembled WGS sequence"/>
</dbReference>
<feature type="non-terminal residue" evidence="1">
    <location>
        <position position="77"/>
    </location>
</feature>
<evidence type="ECO:0000313" key="2">
    <source>
        <dbReference type="Proteomes" id="UP001634394"/>
    </source>
</evidence>
<dbReference type="EMBL" id="JBJQND010000001">
    <property type="protein sequence ID" value="KAL3889227.1"/>
    <property type="molecule type" value="Genomic_DNA"/>
</dbReference>
<comment type="caution">
    <text evidence="1">The sequence shown here is derived from an EMBL/GenBank/DDBJ whole genome shotgun (WGS) entry which is preliminary data.</text>
</comment>
<sequence>GHDSDAPIMPDHMNHARIYFALVTVCTNALREILLNHVPDPHANIYQAIRFMKADLTNTTKTDEDNGIMLFFFPISV</sequence>
<reference evidence="1 2" key="1">
    <citation type="submission" date="2024-11" db="EMBL/GenBank/DDBJ databases">
        <title>Chromosome-level genome assembly of the freshwater bivalve Anodonta woodiana.</title>
        <authorList>
            <person name="Chen X."/>
        </authorList>
    </citation>
    <scope>NUCLEOTIDE SEQUENCE [LARGE SCALE GENOMIC DNA]</scope>
    <source>
        <strain evidence="1">MN2024</strain>
        <tissue evidence="1">Gills</tissue>
    </source>
</reference>
<evidence type="ECO:0000313" key="1">
    <source>
        <dbReference type="EMBL" id="KAL3889227.1"/>
    </source>
</evidence>
<accession>A0ABD3XT66</accession>
<protein>
    <submittedName>
        <fullName evidence="1">Uncharacterized protein</fullName>
    </submittedName>
</protein>
<name>A0ABD3XT66_SINWO</name>
<gene>
    <name evidence="1" type="ORF">ACJMK2_001574</name>
</gene>
<keyword evidence="2" id="KW-1185">Reference proteome</keyword>
<feature type="non-terminal residue" evidence="1">
    <location>
        <position position="1"/>
    </location>
</feature>